<feature type="signal peptide" evidence="1">
    <location>
        <begin position="1"/>
        <end position="22"/>
    </location>
</feature>
<gene>
    <name evidence="2" type="ORF">IX84_23015</name>
</gene>
<sequence>MSLFKITAISALILLSIQVAIAQSPANLDSLTQALNTAITAVETAKEVYQQNFEADASRPWAINLTIVETDRKARETTYRYAFNLGDLDRYTISIEDSKKELPLEVKTKNKKDLIKYYEEGEFDGYTDEIKIWATDIDEARAIEKLLDAAIPPAEIAWSAQYGVEAIDTDLRKWLVSNIKETAVDEDEAIRQAAEFDENRKDQILIHQKSSKDATSTAMQFSLADLDPKSLQFEIKNEALFVEGQTRKKTDYIEYYENDVLDDMKDEFRVYLPDVDLGRQMASVLDTLIRFGRQEVENRLPVPADYDDAVALFESALNSFSRGATKVTQEIKIGSTTDYTLTEQEEEDAEKRAYRFDFGDFDPAEIEIDVDKTAIAVEVKVKGNNKFIQVFENEEPDDFDSDLRFRASDVENARQLQALLTYLAKETAVRPVPVKDWAWLKAAVAEGAPKMLEQKLALQAGADKDPCKITFTRIETEKGEEEIFEFNLYDINGEKADIDISGSEVGLELETIGKEDIIKYYEDGDPGFKDDFTILFSDLESTKIARATLKSILETCRSED</sequence>
<evidence type="ECO:0000313" key="2">
    <source>
        <dbReference type="EMBL" id="KGE86279.1"/>
    </source>
</evidence>
<dbReference type="AlphaFoldDB" id="A0A098S1Q4"/>
<name>A0A098S1Q4_9BACT</name>
<proteinExistence type="predicted"/>
<accession>A0A098S1Q4</accession>
<evidence type="ECO:0000256" key="1">
    <source>
        <dbReference type="SAM" id="SignalP"/>
    </source>
</evidence>
<dbReference type="OrthoDB" id="1185854at2"/>
<keyword evidence="1" id="KW-0732">Signal</keyword>
<comment type="caution">
    <text evidence="2">The sequence shown here is derived from an EMBL/GenBank/DDBJ whole genome shotgun (WGS) entry which is preliminary data.</text>
</comment>
<feature type="chain" id="PRO_5001939697" evidence="1">
    <location>
        <begin position="23"/>
        <end position="560"/>
    </location>
</feature>
<keyword evidence="3" id="KW-1185">Reference proteome</keyword>
<organism evidence="2 3">
    <name type="scientific">Phaeodactylibacter xiamenensis</name>
    <dbReference type="NCBI Taxonomy" id="1524460"/>
    <lineage>
        <taxon>Bacteria</taxon>
        <taxon>Pseudomonadati</taxon>
        <taxon>Bacteroidota</taxon>
        <taxon>Saprospiria</taxon>
        <taxon>Saprospirales</taxon>
        <taxon>Haliscomenobacteraceae</taxon>
        <taxon>Phaeodactylibacter</taxon>
    </lineage>
</organism>
<dbReference type="Proteomes" id="UP000029736">
    <property type="component" value="Unassembled WGS sequence"/>
</dbReference>
<dbReference type="EMBL" id="JPOS01000081">
    <property type="protein sequence ID" value="KGE86279.1"/>
    <property type="molecule type" value="Genomic_DNA"/>
</dbReference>
<dbReference type="RefSeq" id="WP_044225856.1">
    <property type="nucleotide sequence ID" value="NZ_JBKAGJ010000013.1"/>
</dbReference>
<evidence type="ECO:0000313" key="3">
    <source>
        <dbReference type="Proteomes" id="UP000029736"/>
    </source>
</evidence>
<reference evidence="2 3" key="1">
    <citation type="journal article" date="2014" name="Int. J. Syst. Evol. Microbiol.">
        <title>Phaeodactylibacter xiamenensis gen. nov., sp. nov., a member of the family Saprospiraceae isolated from the marine alga Phaeodactylum tricornutum.</title>
        <authorList>
            <person name="Chen Z.Jr."/>
            <person name="Lei X."/>
            <person name="Lai Q."/>
            <person name="Li Y."/>
            <person name="Zhang B."/>
            <person name="Zhang J."/>
            <person name="Zhang H."/>
            <person name="Yang L."/>
            <person name="Zheng W."/>
            <person name="Tian Y."/>
            <person name="Yu Z."/>
            <person name="Xu H.Jr."/>
            <person name="Zheng T."/>
        </authorList>
    </citation>
    <scope>NUCLEOTIDE SEQUENCE [LARGE SCALE GENOMIC DNA]</scope>
    <source>
        <strain evidence="2 3">KD52</strain>
    </source>
</reference>
<dbReference type="STRING" id="1524460.IX84_23015"/>
<protein>
    <submittedName>
        <fullName evidence="2">Uncharacterized protein</fullName>
    </submittedName>
</protein>